<evidence type="ECO:0000259" key="2">
    <source>
        <dbReference type="Pfam" id="PF04843"/>
    </source>
</evidence>
<dbReference type="PANTHER" id="PTHR47642:SF3">
    <property type="entry name" value="ATP-DEPENDENT DNA HELICASE"/>
    <property type="match status" value="1"/>
</dbReference>
<dbReference type="Pfam" id="PF04843">
    <property type="entry name" value="Herpes_teg_N"/>
    <property type="match status" value="1"/>
</dbReference>
<dbReference type="CDD" id="cd00229">
    <property type="entry name" value="SGNH_hydrolase"/>
    <property type="match status" value="1"/>
</dbReference>
<feature type="compositionally biased region" description="Basic residues" evidence="1">
    <location>
        <begin position="364"/>
        <end position="382"/>
    </location>
</feature>
<proteinExistence type="predicted"/>
<dbReference type="SUPFAM" id="SSF54001">
    <property type="entry name" value="Cysteine proteinases"/>
    <property type="match status" value="1"/>
</dbReference>
<dbReference type="InterPro" id="IPR038765">
    <property type="entry name" value="Papain-like_cys_pep_sf"/>
</dbReference>
<dbReference type="EMBL" id="JBBPFD010000013">
    <property type="protein sequence ID" value="KAK7901273.1"/>
    <property type="molecule type" value="Genomic_DNA"/>
</dbReference>
<feature type="domain" description="Peptidase C76" evidence="2">
    <location>
        <begin position="650"/>
        <end position="802"/>
    </location>
</feature>
<feature type="compositionally biased region" description="Low complexity" evidence="1">
    <location>
        <begin position="389"/>
        <end position="401"/>
    </location>
</feature>
<dbReference type="Gene3D" id="3.40.50.1110">
    <property type="entry name" value="SGNH hydrolase"/>
    <property type="match status" value="1"/>
</dbReference>
<evidence type="ECO:0000256" key="1">
    <source>
        <dbReference type="SAM" id="MobiDB-lite"/>
    </source>
</evidence>
<dbReference type="Gene3D" id="3.90.70.120">
    <property type="match status" value="1"/>
</dbReference>
<reference evidence="5" key="1">
    <citation type="submission" date="2024-04" db="EMBL/GenBank/DDBJ databases">
        <title>Salinicola lusitanus LLJ914,a marine bacterium isolated from the Okinawa Trough.</title>
        <authorList>
            <person name="Li J."/>
        </authorList>
    </citation>
    <scope>NUCLEOTIDE SEQUENCE [LARGE SCALE GENOMIC DNA]</scope>
</reference>
<feature type="region of interest" description="Disordered" evidence="1">
    <location>
        <begin position="567"/>
        <end position="608"/>
    </location>
</feature>
<dbReference type="SUPFAM" id="SSF52266">
    <property type="entry name" value="SGNH hydrolase"/>
    <property type="match status" value="1"/>
</dbReference>
<feature type="compositionally biased region" description="Low complexity" evidence="1">
    <location>
        <begin position="571"/>
        <end position="608"/>
    </location>
</feature>
<dbReference type="InterPro" id="IPR006928">
    <property type="entry name" value="Herpes_teg_USP"/>
</dbReference>
<feature type="compositionally biased region" description="Basic residues" evidence="1">
    <location>
        <begin position="412"/>
        <end position="421"/>
    </location>
</feature>
<feature type="region of interest" description="Disordered" evidence="1">
    <location>
        <begin position="904"/>
        <end position="938"/>
    </location>
</feature>
<evidence type="ECO:0000313" key="5">
    <source>
        <dbReference type="Proteomes" id="UP001460270"/>
    </source>
</evidence>
<evidence type="ECO:0000259" key="3">
    <source>
        <dbReference type="Pfam" id="PF14214"/>
    </source>
</evidence>
<dbReference type="InterPro" id="IPR025476">
    <property type="entry name" value="Helitron_helicase-like"/>
</dbReference>
<dbReference type="Pfam" id="PF14214">
    <property type="entry name" value="Helitron_like_N"/>
    <property type="match status" value="1"/>
</dbReference>
<evidence type="ECO:0000313" key="4">
    <source>
        <dbReference type="EMBL" id="KAK7901273.1"/>
    </source>
</evidence>
<feature type="domain" description="Helitron helicase-like" evidence="3">
    <location>
        <begin position="1233"/>
        <end position="1367"/>
    </location>
</feature>
<dbReference type="InterPro" id="IPR051055">
    <property type="entry name" value="PIF1_helicase"/>
</dbReference>
<feature type="compositionally biased region" description="Basic residues" evidence="1">
    <location>
        <begin position="272"/>
        <end position="282"/>
    </location>
</feature>
<dbReference type="Proteomes" id="UP001460270">
    <property type="component" value="Unassembled WGS sequence"/>
</dbReference>
<feature type="region of interest" description="Disordered" evidence="1">
    <location>
        <begin position="356"/>
        <end position="537"/>
    </location>
</feature>
<gene>
    <name evidence="4" type="ORF">WMY93_018042</name>
</gene>
<comment type="caution">
    <text evidence="4">The sequence shown here is derived from an EMBL/GenBank/DDBJ whole genome shotgun (WGS) entry which is preliminary data.</text>
</comment>
<feature type="region of interest" description="Disordered" evidence="1">
    <location>
        <begin position="263"/>
        <end position="324"/>
    </location>
</feature>
<protein>
    <recommendedName>
        <fullName evidence="6">DNA helicase</fullName>
    </recommendedName>
</protein>
<organism evidence="4 5">
    <name type="scientific">Mugilogobius chulae</name>
    <name type="common">yellowstripe goby</name>
    <dbReference type="NCBI Taxonomy" id="88201"/>
    <lineage>
        <taxon>Eukaryota</taxon>
        <taxon>Metazoa</taxon>
        <taxon>Chordata</taxon>
        <taxon>Craniata</taxon>
        <taxon>Vertebrata</taxon>
        <taxon>Euteleostomi</taxon>
        <taxon>Actinopterygii</taxon>
        <taxon>Neopterygii</taxon>
        <taxon>Teleostei</taxon>
        <taxon>Neoteleostei</taxon>
        <taxon>Acanthomorphata</taxon>
        <taxon>Gobiaria</taxon>
        <taxon>Gobiiformes</taxon>
        <taxon>Gobioidei</taxon>
        <taxon>Gobiidae</taxon>
        <taxon>Gobionellinae</taxon>
        <taxon>Mugilogobius</taxon>
    </lineage>
</organism>
<sequence length="1791" mass="201579">MDAVLCLLSKCILVQMPRAKGHNRSLAARERRADQLAFGCRPYRSESPPPDSKVWGTGWRHSVTRQNWPVSDITNKPNKLVIPPPCPDKKFVFVIGHSHLRAIVDGFVRMPEGCLSFGFSSTPGGSAYDLRRELDQIALPREPDLVLLLAPCNNLHASLTVTAAAKAFGRLLSHLLGRFQRVVVFDFPNRLADDLEVQTHLRQEFHRVAAKWETRYFPVADHFPMHRLELWSRDGVHLSDDHGMGIFAQLMWQACYTELETPVPAPKVSHPPPRRPTRRVKPRVVVTGPLPKPRPPPSEWTPAEQGRKNQRRSPKTSPVGPKAKLVRREVETVFSIPLSPTVFSPAMLVEMEKISPSYLGSPPKGKKTPQTWRRKAVAHKRQPRDAAEATAVVVRPAVSPASPTPGPEEHRPVKRRRRHSPSRSSPGLEVRPCSPASPPPAQEEDQAVVEVRSLSPQRPSYADVVKGLSPVPSTSGMAVKRHSPASSSTSGMEEEVSRETIKPAAPKRRRFQRQPGAARALEVRPGSPASSLSEMEVDQVPAGVVEVIPGTSPTSVAVRDSFLEDLLDQDTGSSPGTSWPSSNASPPSLILQPSPRSSPPSATSQPSLLSIPAAVEEESTSRPAYKDECICSQVHVEGDIGSSLSVVRGSFNQFDRRRFKYAGTQCMVIALVALAEHQCVSSVCSWDQRQLDKVLYLGDALYTELRDLELTRGRRMLLFTDLPSESVVDGRRFNFAYSEPLSGAANVVEHEFLREGLCVTLDSALEQLLAQYDTCLLTLCGNTVAIIKHNGRFVVVDSHSRSASGLVHPNGKSVVLYFRSIDELYGHFCALAACYEMELKEFEMCGVIVFVAEGSRGLEREALAEVPSSVPQSTNLRDYCQGFKGQRASRSFFCTPKTTARGLKGKERAEASSVPPKTTARGLKRKHPAEVSSSVPSMQDSGVDLDVVITGVQHNPQFFNPISESVCKILCKQLRADFEKLGVADPQPIGPLGAPCQKDKIVGDGHYEYQYVDTERVRRAIAFLKQNNRYYLDIDFNEEWVNEFAQEEKATDMGAEDVNTGAEVNVEGLEPAAEVQGETKKPMEEDQAEDLDDEHLHDRQRHCMYQDTCFMPVDIAQEALDHYFEGILNLAPAEGNNPVSLLKDKENEAKCFPKQFPYGRNTFHTPRRVRLTMCRYFINRLMHVDGRFAENFKFLFLALYMLEVEQVVSKVSIALRKGHSGHGNAAAGERTLEDLLQFDNGYRFMQPIRGTPPFWQSAQKDLFACIRQLGIPTWFCSFSSADLRWPSLLKTLLKQEGSTRRVEELDWAERCDLLRRHPVTAARMFDRRWRTFFRKVIMSPAQPIGKVIDHFYRVEFQQRGSPHVHCLFWIEDAPKLGVNTDKEVCDFVDKYVTCERPTDPDLLEKVTSVQQHSKRHSKTCKKGKKKCRFNFPRPVSARTFIKRFDPESPPLVTKEQAQLIMTALKNATLDENNLSLSAQELFESLGLTQFTFEQIYSVLGGHTHVVLKRDVKEIWNNNYNKKLLACWNANMDIQFVVDAYACVVYIISYISKSEREMGLLLSNAQKEASKGNVSAKEAFKKLGSVYLHNRDVSAQEAVYRVLGMHLKEFSRNVSFVATGDTIVRISRPIGEIDEEMGDDIWQTNTIDRYKARPNDKVFNDMCISTFVSEYRLLSQFEKCKKPIALQNDLGTITKRTRTKPAVVRYARFSETKNPELFHQSILQLFLPYRTEADLKPPPYETFEGFYKNGQVRFSDESVHSVKSIVNGNRRRFEVAAETWKKCMSKWIVAIS</sequence>
<accession>A0AAW0NJ07</accession>
<dbReference type="InterPro" id="IPR036514">
    <property type="entry name" value="SGNH_hydro_sf"/>
</dbReference>
<name>A0AAW0NJ07_9GOBI</name>
<feature type="compositionally biased region" description="Pro residues" evidence="1">
    <location>
        <begin position="290"/>
        <end position="299"/>
    </location>
</feature>
<dbReference type="PANTHER" id="PTHR47642">
    <property type="entry name" value="ATP-DEPENDENT DNA HELICASE"/>
    <property type="match status" value="1"/>
</dbReference>
<evidence type="ECO:0008006" key="6">
    <source>
        <dbReference type="Google" id="ProtNLM"/>
    </source>
</evidence>
<keyword evidence="5" id="KW-1185">Reference proteome</keyword>